<protein>
    <submittedName>
        <fullName evidence="3">GPI anchored protein</fullName>
    </submittedName>
</protein>
<evidence type="ECO:0000256" key="2">
    <source>
        <dbReference type="SAM" id="SignalP"/>
    </source>
</evidence>
<accession>A0ABR2J7T2</accession>
<dbReference type="PANTHER" id="PTHR40640:SF1">
    <property type="entry name" value="ANCHORED GLYCOPROTEIN, PUTATIVE (AFU_ORTHOLOGUE AFUA_8G04860)-RELATED"/>
    <property type="match status" value="1"/>
</dbReference>
<keyword evidence="4" id="KW-1185">Reference proteome</keyword>
<dbReference type="EMBL" id="JAPCWZ010000003">
    <property type="protein sequence ID" value="KAK8873415.1"/>
    <property type="molecule type" value="Genomic_DNA"/>
</dbReference>
<sequence>MPSITAIMLLSAASLAAAQTTVMDMFLPGFEGKNLQASVVTAMTKPPSIQYFVQCAPGTDANDCGLGPGVTVDMAPGSYALAIDEMPSFTMSVACQVDHGTAVCTDMAAGPEANDPGTTTVTMTDFSAEEFFMPVTVTAGMEKLAAFTSGSSATASKPTQEAASSSSSVTRAPSAAASPSSGGAAPTSTTSAGGAAMPQITQHAVLAGVAALVGGAMVL</sequence>
<dbReference type="Proteomes" id="UP001390339">
    <property type="component" value="Unassembled WGS sequence"/>
</dbReference>
<feature type="signal peptide" evidence="2">
    <location>
        <begin position="1"/>
        <end position="18"/>
    </location>
</feature>
<comment type="caution">
    <text evidence="3">The sequence shown here is derived from an EMBL/GenBank/DDBJ whole genome shotgun (WGS) entry which is preliminary data.</text>
</comment>
<gene>
    <name evidence="3" type="ORF">PGQ11_003929</name>
</gene>
<feature type="region of interest" description="Disordered" evidence="1">
    <location>
        <begin position="150"/>
        <end position="194"/>
    </location>
</feature>
<feature type="chain" id="PRO_5046616983" evidence="2">
    <location>
        <begin position="19"/>
        <end position="219"/>
    </location>
</feature>
<proteinExistence type="predicted"/>
<evidence type="ECO:0000256" key="1">
    <source>
        <dbReference type="SAM" id="MobiDB-lite"/>
    </source>
</evidence>
<dbReference type="PANTHER" id="PTHR40640">
    <property type="entry name" value="ANCHORED GLYCOPROTEIN, PUTATIVE (AFU_ORTHOLOGUE AFUA_8G04860)-RELATED"/>
    <property type="match status" value="1"/>
</dbReference>
<reference evidence="3 4" key="1">
    <citation type="journal article" date="2024" name="IMA Fungus">
        <title>Apiospora arundinis, a panoply of carbohydrate-active enzymes and secondary metabolites.</title>
        <authorList>
            <person name="Sorensen T."/>
            <person name="Petersen C."/>
            <person name="Muurmann A.T."/>
            <person name="Christiansen J.V."/>
            <person name="Brundto M.L."/>
            <person name="Overgaard C.K."/>
            <person name="Boysen A.T."/>
            <person name="Wollenberg R.D."/>
            <person name="Larsen T.O."/>
            <person name="Sorensen J.L."/>
            <person name="Nielsen K.L."/>
            <person name="Sondergaard T.E."/>
        </authorList>
    </citation>
    <scope>NUCLEOTIDE SEQUENCE [LARGE SCALE GENOMIC DNA]</scope>
    <source>
        <strain evidence="3 4">AAU 773</strain>
    </source>
</reference>
<evidence type="ECO:0000313" key="3">
    <source>
        <dbReference type="EMBL" id="KAK8873415.1"/>
    </source>
</evidence>
<evidence type="ECO:0000313" key="4">
    <source>
        <dbReference type="Proteomes" id="UP001390339"/>
    </source>
</evidence>
<organism evidence="3 4">
    <name type="scientific">Apiospora arundinis</name>
    <dbReference type="NCBI Taxonomy" id="335852"/>
    <lineage>
        <taxon>Eukaryota</taxon>
        <taxon>Fungi</taxon>
        <taxon>Dikarya</taxon>
        <taxon>Ascomycota</taxon>
        <taxon>Pezizomycotina</taxon>
        <taxon>Sordariomycetes</taxon>
        <taxon>Xylariomycetidae</taxon>
        <taxon>Amphisphaeriales</taxon>
        <taxon>Apiosporaceae</taxon>
        <taxon>Apiospora</taxon>
    </lineage>
</organism>
<name>A0ABR2J7T2_9PEZI</name>
<keyword evidence="2" id="KW-0732">Signal</keyword>